<dbReference type="SMART" id="SM01152">
    <property type="entry name" value="DUF167"/>
    <property type="match status" value="1"/>
</dbReference>
<feature type="region of interest" description="Disordered" evidence="3">
    <location>
        <begin position="1"/>
        <end position="21"/>
    </location>
</feature>
<dbReference type="HAMAP" id="MF_00634">
    <property type="entry name" value="UPF0235"/>
    <property type="match status" value="1"/>
</dbReference>
<dbReference type="RefSeq" id="WP_249867255.1">
    <property type="nucleotide sequence ID" value="NZ_JAMGBC010000001.1"/>
</dbReference>
<comment type="similarity">
    <text evidence="1 2">Belongs to the UPF0235 family.</text>
</comment>
<dbReference type="PANTHER" id="PTHR13420">
    <property type="entry name" value="UPF0235 PROTEIN C15ORF40"/>
    <property type="match status" value="1"/>
</dbReference>
<evidence type="ECO:0000256" key="2">
    <source>
        <dbReference type="HAMAP-Rule" id="MF_00634"/>
    </source>
</evidence>
<feature type="region of interest" description="Disordered" evidence="3">
    <location>
        <begin position="70"/>
        <end position="96"/>
    </location>
</feature>
<sequence>MTSQIAIRVTPRSSKPGIGGWRAAADGRAELEVRVAEAPADGAANEAVVKLVAKALGLSRSEVSITAGSASRHKRLSVPLEAQQVRERLGGERRKD</sequence>
<proteinExistence type="inferred from homology"/>
<evidence type="ECO:0000256" key="3">
    <source>
        <dbReference type="SAM" id="MobiDB-lite"/>
    </source>
</evidence>
<evidence type="ECO:0000256" key="1">
    <source>
        <dbReference type="ARBA" id="ARBA00010364"/>
    </source>
</evidence>
<dbReference type="PANTHER" id="PTHR13420:SF7">
    <property type="entry name" value="UPF0235 PROTEIN C15ORF40"/>
    <property type="match status" value="1"/>
</dbReference>
<evidence type="ECO:0000313" key="5">
    <source>
        <dbReference type="Proteomes" id="UP001165343"/>
    </source>
</evidence>
<accession>A0ABT0RDI9</accession>
<comment type="caution">
    <text evidence="4">The sequence shown here is derived from an EMBL/GenBank/DDBJ whole genome shotgun (WGS) entry which is preliminary data.</text>
</comment>
<dbReference type="Gene3D" id="3.30.1200.10">
    <property type="entry name" value="YggU-like"/>
    <property type="match status" value="1"/>
</dbReference>
<dbReference type="InterPro" id="IPR036591">
    <property type="entry name" value="YggU-like_sf"/>
</dbReference>
<dbReference type="EMBL" id="JAMGBC010000001">
    <property type="protein sequence ID" value="MCL6678294.1"/>
    <property type="molecule type" value="Genomic_DNA"/>
</dbReference>
<dbReference type="SUPFAM" id="SSF69786">
    <property type="entry name" value="YggU-like"/>
    <property type="match status" value="1"/>
</dbReference>
<dbReference type="InterPro" id="IPR003746">
    <property type="entry name" value="DUF167"/>
</dbReference>
<evidence type="ECO:0000313" key="4">
    <source>
        <dbReference type="EMBL" id="MCL6678294.1"/>
    </source>
</evidence>
<dbReference type="NCBIfam" id="TIGR00251">
    <property type="entry name" value="DUF167 family protein"/>
    <property type="match status" value="1"/>
</dbReference>
<gene>
    <name evidence="4" type="ORF">LZ519_03040</name>
</gene>
<organism evidence="4 5">
    <name type="scientific">Sphingomonas anseongensis</name>
    <dbReference type="NCBI Taxonomy" id="2908207"/>
    <lineage>
        <taxon>Bacteria</taxon>
        <taxon>Pseudomonadati</taxon>
        <taxon>Pseudomonadota</taxon>
        <taxon>Alphaproteobacteria</taxon>
        <taxon>Sphingomonadales</taxon>
        <taxon>Sphingomonadaceae</taxon>
        <taxon>Sphingomonas</taxon>
    </lineage>
</organism>
<feature type="compositionally biased region" description="Basic and acidic residues" evidence="3">
    <location>
        <begin position="84"/>
        <end position="96"/>
    </location>
</feature>
<keyword evidence="5" id="KW-1185">Reference proteome</keyword>
<dbReference type="Proteomes" id="UP001165343">
    <property type="component" value="Unassembled WGS sequence"/>
</dbReference>
<dbReference type="Pfam" id="PF02594">
    <property type="entry name" value="DUF167"/>
    <property type="match status" value="1"/>
</dbReference>
<protein>
    <recommendedName>
        <fullName evidence="2">UPF0235 protein LZ519_03040</fullName>
    </recommendedName>
</protein>
<name>A0ABT0RDI9_9SPHN</name>
<reference evidence="4" key="1">
    <citation type="submission" date="2022-05" db="EMBL/GenBank/DDBJ databases">
        <authorList>
            <person name="Jo J.-H."/>
            <person name="Im W.-T."/>
        </authorList>
    </citation>
    <scope>NUCLEOTIDE SEQUENCE</scope>
    <source>
        <strain evidence="4">RG327</strain>
    </source>
</reference>